<dbReference type="InterPro" id="IPR013012">
    <property type="entry name" value="PTS_EIIB_3"/>
</dbReference>
<keyword evidence="6" id="KW-0598">Phosphotransferase system</keyword>
<evidence type="ECO:0000256" key="1">
    <source>
        <dbReference type="ARBA" id="ARBA00006479"/>
    </source>
</evidence>
<keyword evidence="4" id="KW-0762">Sugar transport</keyword>
<evidence type="ECO:0000313" key="10">
    <source>
        <dbReference type="EMBL" id="PST42170.1"/>
    </source>
</evidence>
<protein>
    <recommendedName>
        <fullName evidence="9">PTS EIIB type-3 domain-containing protein</fullName>
    </recommendedName>
</protein>
<dbReference type="CDD" id="cd23763">
    <property type="entry name" value="ASKHA_ATPase_ROK"/>
    <property type="match status" value="1"/>
</dbReference>
<comment type="caution">
    <text evidence="10">The sequence shown here is derived from an EMBL/GenBank/DDBJ whole genome shotgun (WGS) entry which is preliminary data.</text>
</comment>
<keyword evidence="5" id="KW-0808">Transferase</keyword>
<dbReference type="Gene3D" id="3.40.50.2300">
    <property type="match status" value="1"/>
</dbReference>
<evidence type="ECO:0000256" key="5">
    <source>
        <dbReference type="ARBA" id="ARBA00022679"/>
    </source>
</evidence>
<dbReference type="GO" id="GO:0016301">
    <property type="term" value="F:kinase activity"/>
    <property type="evidence" value="ECO:0007669"/>
    <property type="project" value="UniProtKB-KW"/>
</dbReference>
<evidence type="ECO:0000256" key="2">
    <source>
        <dbReference type="ARBA" id="ARBA00022448"/>
    </source>
</evidence>
<dbReference type="AlphaFoldDB" id="A0A2T3G3P7"/>
<reference evidence="11" key="1">
    <citation type="submission" date="2018-03" db="EMBL/GenBank/DDBJ databases">
        <title>Lachnoclostridium SNUG30370 gen.nov., sp.nov., isolated from human faeces.</title>
        <authorList>
            <person name="Seo B."/>
            <person name="Jeon K."/>
            <person name="Ko G."/>
        </authorList>
    </citation>
    <scope>NUCLEOTIDE SEQUENCE [LARGE SCALE GENOMIC DNA]</scope>
    <source>
        <strain evidence="11">SNUG30370</strain>
    </source>
</reference>
<dbReference type="Proteomes" id="UP000241201">
    <property type="component" value="Unassembled WGS sequence"/>
</dbReference>
<name>A0A2T3G3P7_9FIRM</name>
<feature type="domain" description="PTS EIIB type-3" evidence="9">
    <location>
        <begin position="107"/>
        <end position="206"/>
    </location>
</feature>
<dbReference type="EMBL" id="PYLP01000001">
    <property type="protein sequence ID" value="PST42170.1"/>
    <property type="molecule type" value="Genomic_DNA"/>
</dbReference>
<dbReference type="PROSITE" id="PS51100">
    <property type="entry name" value="PTS_EIIB_TYPE_3"/>
    <property type="match status" value="1"/>
</dbReference>
<dbReference type="InterPro" id="IPR036095">
    <property type="entry name" value="PTS_EIIB-like_sf"/>
</dbReference>
<evidence type="ECO:0000256" key="6">
    <source>
        <dbReference type="ARBA" id="ARBA00022683"/>
    </source>
</evidence>
<evidence type="ECO:0000256" key="7">
    <source>
        <dbReference type="ARBA" id="ARBA00022777"/>
    </source>
</evidence>
<evidence type="ECO:0000256" key="8">
    <source>
        <dbReference type="PROSITE-ProRule" id="PRU00423"/>
    </source>
</evidence>
<dbReference type="PANTHER" id="PTHR34581:SF2">
    <property type="entry name" value="PTS SYSTEM N,N'-DIACETYLCHITOBIOSE-SPECIFIC EIIB COMPONENT"/>
    <property type="match status" value="1"/>
</dbReference>
<keyword evidence="3" id="KW-0597">Phosphoprotein</keyword>
<comment type="similarity">
    <text evidence="1">Belongs to the ROK (NagC/XylR) family.</text>
</comment>
<dbReference type="GO" id="GO:0008982">
    <property type="term" value="F:protein-N(PI)-phosphohistidine-sugar phosphotransferase activity"/>
    <property type="evidence" value="ECO:0007669"/>
    <property type="project" value="InterPro"/>
</dbReference>
<gene>
    <name evidence="10" type="ORF">C7U55_01025</name>
</gene>
<dbReference type="SUPFAM" id="SSF53067">
    <property type="entry name" value="Actin-like ATPase domain"/>
    <property type="match status" value="1"/>
</dbReference>
<evidence type="ECO:0000313" key="11">
    <source>
        <dbReference type="Proteomes" id="UP000241201"/>
    </source>
</evidence>
<dbReference type="Pfam" id="PF00480">
    <property type="entry name" value="ROK"/>
    <property type="match status" value="1"/>
</dbReference>
<dbReference type="GO" id="GO:0009401">
    <property type="term" value="P:phosphoenolpyruvate-dependent sugar phosphotransferase system"/>
    <property type="evidence" value="ECO:0007669"/>
    <property type="project" value="UniProtKB-KW"/>
</dbReference>
<organism evidence="10 11">
    <name type="scientific">Faecalibacillus faecis</name>
    <dbReference type="NCBI Taxonomy" id="1982628"/>
    <lineage>
        <taxon>Bacteria</taxon>
        <taxon>Bacillati</taxon>
        <taxon>Bacillota</taxon>
        <taxon>Erysipelotrichia</taxon>
        <taxon>Erysipelotrichales</taxon>
        <taxon>Coprobacillaceae</taxon>
        <taxon>Faecalibacillus</taxon>
    </lineage>
</organism>
<keyword evidence="11" id="KW-1185">Reference proteome</keyword>
<accession>A0A2T3G3P7</accession>
<evidence type="ECO:0000256" key="3">
    <source>
        <dbReference type="ARBA" id="ARBA00022553"/>
    </source>
</evidence>
<keyword evidence="7" id="KW-0418">Kinase</keyword>
<evidence type="ECO:0000259" key="9">
    <source>
        <dbReference type="PROSITE" id="PS51100"/>
    </source>
</evidence>
<proteinExistence type="inferred from homology"/>
<dbReference type="Gene3D" id="3.30.420.40">
    <property type="match status" value="2"/>
</dbReference>
<dbReference type="InterPro" id="IPR051819">
    <property type="entry name" value="PTS_sugar-specific_EIIB"/>
</dbReference>
<evidence type="ECO:0000256" key="4">
    <source>
        <dbReference type="ARBA" id="ARBA00022597"/>
    </source>
</evidence>
<dbReference type="Pfam" id="PF02302">
    <property type="entry name" value="PTS_IIB"/>
    <property type="match status" value="1"/>
</dbReference>
<dbReference type="InterPro" id="IPR043129">
    <property type="entry name" value="ATPase_NBD"/>
</dbReference>
<keyword evidence="2" id="KW-0813">Transport</keyword>
<dbReference type="InterPro" id="IPR000600">
    <property type="entry name" value="ROK"/>
</dbReference>
<dbReference type="InterPro" id="IPR003501">
    <property type="entry name" value="PTS_EIIB_2/3"/>
</dbReference>
<sequence length="473" mass="54601">MYNKKEVRTMDSFLKEIDTELLKRWLLNQNEDDWDVKEVNENIVIETKYGLGFINFYPDCIIELDVENKMTKEKIFFIHFQMNNFHHALGLLYDMRLCLQRLTTSKKTKVLLSCTSGLTTGFFAEKLNEGVQLLNKDFEFNAVSYGNLYDMAKDYDVILLAPQVSFRLSEVEGVLKNKRVYAISPALFGKYDVGNTITFLEDELYKEKEVQSQQENPLPIKQMLKAHQQVLALAFIQLDQKVRLVSRLYDENNMILEDFEVYKNTISVDDIVDLINTVLYGYPDIELISLSLPGVVYNGVVTLKKYGLNECRLQAFLEEKYSQKIVINNDVNTIVMGYFASQDDYESISFLYQARIGGTGGVGHIHRGHLIKGRHNIAGEIQYLPISFSENYQEIKKTPEGALEWTMKYCLGITSMLAPDAIIIYNRLISKSDDVKKEMEKYMPKSYIPDLIKIESLKEYMLIGCILLGLKEM</sequence>
<dbReference type="SUPFAM" id="SSF52794">
    <property type="entry name" value="PTS system IIB component-like"/>
    <property type="match status" value="1"/>
</dbReference>
<feature type="modified residue" description="Phosphocysteine; by EIIA" evidence="8">
    <location>
        <position position="114"/>
    </location>
</feature>
<dbReference type="PANTHER" id="PTHR34581">
    <property type="entry name" value="PTS SYSTEM N,N'-DIACETYLCHITOBIOSE-SPECIFIC EIIB COMPONENT"/>
    <property type="match status" value="1"/>
</dbReference>